<dbReference type="InterPro" id="IPR014001">
    <property type="entry name" value="Helicase_ATP-bd"/>
</dbReference>
<evidence type="ECO:0000256" key="1">
    <source>
        <dbReference type="ARBA" id="ARBA00022741"/>
    </source>
</evidence>
<dbReference type="RefSeq" id="WP_236650388.1">
    <property type="nucleotide sequence ID" value="NZ_CP007155.1"/>
</dbReference>
<dbReference type="PROSITE" id="PS51194">
    <property type="entry name" value="HELICASE_CTER"/>
    <property type="match status" value="1"/>
</dbReference>
<dbReference type="SMART" id="SM00490">
    <property type="entry name" value="HELICc"/>
    <property type="match status" value="1"/>
</dbReference>
<dbReference type="Pfam" id="PF00270">
    <property type="entry name" value="DEAD"/>
    <property type="match status" value="1"/>
</dbReference>
<feature type="domain" description="Helicase C-terminal" evidence="7">
    <location>
        <begin position="336"/>
        <end position="510"/>
    </location>
</feature>
<feature type="region of interest" description="Disordered" evidence="5">
    <location>
        <begin position="74"/>
        <end position="97"/>
    </location>
</feature>
<dbReference type="SMART" id="SM00487">
    <property type="entry name" value="DEXDc"/>
    <property type="match status" value="1"/>
</dbReference>
<evidence type="ECO:0000256" key="5">
    <source>
        <dbReference type="SAM" id="MobiDB-lite"/>
    </source>
</evidence>
<dbReference type="Proteomes" id="UP000019225">
    <property type="component" value="Chromosome"/>
</dbReference>
<accession>W5WCI5</accession>
<dbReference type="InterPro" id="IPR011545">
    <property type="entry name" value="DEAD/DEAH_box_helicase_dom"/>
</dbReference>
<keyword evidence="1" id="KW-0547">Nucleotide-binding</keyword>
<proteinExistence type="predicted"/>
<dbReference type="Pfam" id="PF00271">
    <property type="entry name" value="Helicase_C"/>
    <property type="match status" value="1"/>
</dbReference>
<dbReference type="HOGENOM" id="CLU_476322_0_0_11"/>
<evidence type="ECO:0000313" key="9">
    <source>
        <dbReference type="Proteomes" id="UP000019225"/>
    </source>
</evidence>
<sequence length="572" mass="63055">MIRDWTVHCKDCLKPFSYSDRSARDAAVRGESRPERCATCRAKHNRDTSRMGAAYVELDPGARPVAAGRLKAGRLGRLDRGERPHRPDGDDVPSVDEGTFGITDDHVLRLLAELEQHQVVVVEAPTGSGKSTFLPWRLLNPPSPHPQDAVTRHGLIVVTQPRIEATQGIPRYIAEKLHGAKVGAGVDIGFRHSAARDHADSRNRLVYATDGTLLNMIRRGELQDCSTVILDEAHERSLNIDLILALMRRELIALPQLRLLIVSATINTTAFAEFFRPELHSTSMAFPGKEGKPVYDRWRAVAAIPENQWPARMPGEVARAAHEVLRWMANGERPGDIAVDVPAYQGDILAFLPGKRAINAAIDELEDLIGGDANIAGKVEVLPLYAELPQAARARALRADRRRKGTKWRVIIATNIAETSLTVDGVRHVIDSGLINTTEWDAATLTTVVRPRPHSKSGLRQRRGRAGRTAPGVWHCLFTQDQFDVLEFDTPPEIVRAPLESVVLAAAAAGVSDPASLRWLPPGPPRRGDASRSRDSPRYGCDHRGRGSHRSRTRAGVFPRVVQCGERSPVRR</sequence>
<evidence type="ECO:0000259" key="6">
    <source>
        <dbReference type="PROSITE" id="PS51192"/>
    </source>
</evidence>
<dbReference type="PROSITE" id="PS51192">
    <property type="entry name" value="HELICASE_ATP_BIND_1"/>
    <property type="match status" value="1"/>
</dbReference>
<evidence type="ECO:0000256" key="2">
    <source>
        <dbReference type="ARBA" id="ARBA00022801"/>
    </source>
</evidence>
<evidence type="ECO:0000256" key="3">
    <source>
        <dbReference type="ARBA" id="ARBA00022806"/>
    </source>
</evidence>
<dbReference type="Gene3D" id="3.40.50.300">
    <property type="entry name" value="P-loop containing nucleotide triphosphate hydrolases"/>
    <property type="match status" value="2"/>
</dbReference>
<evidence type="ECO:0000313" key="8">
    <source>
        <dbReference type="EMBL" id="AHH98602.1"/>
    </source>
</evidence>
<dbReference type="InterPro" id="IPR001650">
    <property type="entry name" value="Helicase_C-like"/>
</dbReference>
<gene>
    <name evidence="8" type="ORF">KALB_5240</name>
</gene>
<keyword evidence="4" id="KW-0067">ATP-binding</keyword>
<name>W5WCI5_9PSEU</name>
<organism evidence="8 9">
    <name type="scientific">Kutzneria albida DSM 43870</name>
    <dbReference type="NCBI Taxonomy" id="1449976"/>
    <lineage>
        <taxon>Bacteria</taxon>
        <taxon>Bacillati</taxon>
        <taxon>Actinomycetota</taxon>
        <taxon>Actinomycetes</taxon>
        <taxon>Pseudonocardiales</taxon>
        <taxon>Pseudonocardiaceae</taxon>
        <taxon>Kutzneria</taxon>
    </lineage>
</organism>
<dbReference type="PANTHER" id="PTHR18934">
    <property type="entry name" value="ATP-DEPENDENT RNA HELICASE"/>
    <property type="match status" value="1"/>
</dbReference>
<dbReference type="KEGG" id="kal:KALB_5240"/>
<reference evidence="8 9" key="1">
    <citation type="journal article" date="2014" name="BMC Genomics">
        <title>Complete genome sequence of producer of the glycopeptide antibiotic Aculeximycin Kutzneria albida DSM 43870T, a representative of minor genus of Pseudonocardiaceae.</title>
        <authorList>
            <person name="Rebets Y."/>
            <person name="Tokovenko B."/>
            <person name="Lushchyk I."/>
            <person name="Ruckert C."/>
            <person name="Zaburannyi N."/>
            <person name="Bechthold A."/>
            <person name="Kalinowski J."/>
            <person name="Luzhetskyy A."/>
        </authorList>
    </citation>
    <scope>NUCLEOTIDE SEQUENCE [LARGE SCALE GENOMIC DNA]</scope>
    <source>
        <strain evidence="8">DSM 43870</strain>
    </source>
</reference>
<dbReference type="GO" id="GO:0005524">
    <property type="term" value="F:ATP binding"/>
    <property type="evidence" value="ECO:0007669"/>
    <property type="project" value="UniProtKB-KW"/>
</dbReference>
<feature type="domain" description="Helicase ATP-binding" evidence="6">
    <location>
        <begin position="111"/>
        <end position="284"/>
    </location>
</feature>
<dbReference type="InterPro" id="IPR027417">
    <property type="entry name" value="P-loop_NTPase"/>
</dbReference>
<dbReference type="GO" id="GO:0003723">
    <property type="term" value="F:RNA binding"/>
    <property type="evidence" value="ECO:0007669"/>
    <property type="project" value="TreeGrafter"/>
</dbReference>
<dbReference type="AlphaFoldDB" id="W5WCI5"/>
<feature type="compositionally biased region" description="Basic and acidic residues" evidence="5">
    <location>
        <begin position="76"/>
        <end position="89"/>
    </location>
</feature>
<evidence type="ECO:0000256" key="4">
    <source>
        <dbReference type="ARBA" id="ARBA00022840"/>
    </source>
</evidence>
<keyword evidence="9" id="KW-1185">Reference proteome</keyword>
<dbReference type="STRING" id="1449976.KALB_5240"/>
<dbReference type="PROSITE" id="PS00690">
    <property type="entry name" value="DEAH_ATP_HELICASE"/>
    <property type="match status" value="1"/>
</dbReference>
<keyword evidence="2" id="KW-0378">Hydrolase</keyword>
<dbReference type="GO" id="GO:0004386">
    <property type="term" value="F:helicase activity"/>
    <property type="evidence" value="ECO:0007669"/>
    <property type="project" value="UniProtKB-KW"/>
</dbReference>
<dbReference type="EMBL" id="CP007155">
    <property type="protein sequence ID" value="AHH98602.1"/>
    <property type="molecule type" value="Genomic_DNA"/>
</dbReference>
<evidence type="ECO:0000259" key="7">
    <source>
        <dbReference type="PROSITE" id="PS51194"/>
    </source>
</evidence>
<dbReference type="CDD" id="cd17917">
    <property type="entry name" value="DEXHc_RHA-like"/>
    <property type="match status" value="1"/>
</dbReference>
<dbReference type="SUPFAM" id="SSF52540">
    <property type="entry name" value="P-loop containing nucleoside triphosphate hydrolases"/>
    <property type="match status" value="1"/>
</dbReference>
<dbReference type="eggNOG" id="COG1643">
    <property type="taxonomic scope" value="Bacteria"/>
</dbReference>
<dbReference type="PANTHER" id="PTHR18934:SF91">
    <property type="entry name" value="PRE-MRNA-SPLICING FACTOR ATP-DEPENDENT RNA HELICASE PRP16"/>
    <property type="match status" value="1"/>
</dbReference>
<dbReference type="GO" id="GO:0016787">
    <property type="term" value="F:hydrolase activity"/>
    <property type="evidence" value="ECO:0007669"/>
    <property type="project" value="UniProtKB-KW"/>
</dbReference>
<dbReference type="CDD" id="cd18791">
    <property type="entry name" value="SF2_C_RHA"/>
    <property type="match status" value="1"/>
</dbReference>
<keyword evidence="3" id="KW-0347">Helicase</keyword>
<feature type="region of interest" description="Disordered" evidence="5">
    <location>
        <begin position="514"/>
        <end position="572"/>
    </location>
</feature>
<protein>
    <submittedName>
        <fullName evidence="8">Uncharacterized protein</fullName>
    </submittedName>
</protein>
<dbReference type="InterPro" id="IPR002464">
    <property type="entry name" value="DNA/RNA_helicase_DEAH_CS"/>
</dbReference>
<feature type="compositionally biased region" description="Basic and acidic residues" evidence="5">
    <location>
        <begin position="526"/>
        <end position="545"/>
    </location>
</feature>